<protein>
    <recommendedName>
        <fullName evidence="2">RAD51 interacting motif domain-containing protein</fullName>
    </recommendedName>
</protein>
<name>A0A261XZH1_9FUNG</name>
<feature type="compositionally biased region" description="Polar residues" evidence="1">
    <location>
        <begin position="112"/>
        <end position="121"/>
    </location>
</feature>
<proteinExistence type="predicted"/>
<feature type="compositionally biased region" description="Polar residues" evidence="1">
    <location>
        <begin position="270"/>
        <end position="287"/>
    </location>
</feature>
<accession>A0A261XZH1</accession>
<gene>
    <name evidence="3" type="ORF">BZG36_04146</name>
</gene>
<dbReference type="InterPro" id="IPR031419">
    <property type="entry name" value="RAD51_interact"/>
</dbReference>
<feature type="region of interest" description="Disordered" evidence="1">
    <location>
        <begin position="363"/>
        <end position="384"/>
    </location>
</feature>
<keyword evidence="4" id="KW-1185">Reference proteome</keyword>
<evidence type="ECO:0000313" key="4">
    <source>
        <dbReference type="Proteomes" id="UP000242875"/>
    </source>
</evidence>
<feature type="compositionally biased region" description="Polar residues" evidence="1">
    <location>
        <begin position="133"/>
        <end position="143"/>
    </location>
</feature>
<comment type="caution">
    <text evidence="3">The sequence shown here is derived from an EMBL/GenBank/DDBJ whole genome shotgun (WGS) entry which is preliminary data.</text>
</comment>
<reference evidence="3 4" key="1">
    <citation type="journal article" date="2017" name="Mycologia">
        <title>Bifiguratus adelaidae, gen. et sp. nov., a new member of Mucoromycotina in endophytic and soil-dwelling habitats.</title>
        <authorList>
            <person name="Torres-Cruz T.J."/>
            <person name="Billingsley Tobias T.L."/>
            <person name="Almatruk M."/>
            <person name="Hesse C."/>
            <person name="Kuske C.R."/>
            <person name="Desiro A."/>
            <person name="Benucci G.M."/>
            <person name="Bonito G."/>
            <person name="Stajich J.E."/>
            <person name="Dunlap C."/>
            <person name="Arnold A.E."/>
            <person name="Porras-Alfaro A."/>
        </authorList>
    </citation>
    <scope>NUCLEOTIDE SEQUENCE [LARGE SCALE GENOMIC DNA]</scope>
    <source>
        <strain evidence="3 4">AZ0501</strain>
    </source>
</reference>
<dbReference type="Pfam" id="PF15696">
    <property type="entry name" value="RAD51_interact"/>
    <property type="match status" value="1"/>
</dbReference>
<evidence type="ECO:0000259" key="2">
    <source>
        <dbReference type="Pfam" id="PF15696"/>
    </source>
</evidence>
<feature type="domain" description="RAD51 interacting motif" evidence="2">
    <location>
        <begin position="386"/>
        <end position="404"/>
    </location>
</feature>
<dbReference type="AlphaFoldDB" id="A0A261XZH1"/>
<feature type="region of interest" description="Disordered" evidence="1">
    <location>
        <begin position="255"/>
        <end position="337"/>
    </location>
</feature>
<feature type="region of interest" description="Disordered" evidence="1">
    <location>
        <begin position="27"/>
        <end position="151"/>
    </location>
</feature>
<evidence type="ECO:0000313" key="3">
    <source>
        <dbReference type="EMBL" id="OZJ03731.1"/>
    </source>
</evidence>
<feature type="compositionally biased region" description="Basic and acidic residues" evidence="1">
    <location>
        <begin position="74"/>
        <end position="103"/>
    </location>
</feature>
<evidence type="ECO:0000256" key="1">
    <source>
        <dbReference type="SAM" id="MobiDB-lite"/>
    </source>
</evidence>
<sequence>MVGGDRPKRSRKAVRYDEVSVMRLSDDDTFLPPTKRRKADDLAAAGDDFGSDDFVEMVNPPRTTTKKKQLSLSKDSDRSKTGRTTALERKEERDVKLALERSVMETNAHDSGLSTDTSTILPSLGESEKFTSPLRQKMSTQRTDATDLSDPPISDLGLSGDMLHSQAIDDTSFLVSDEVFSRRSSDLHLDRIVQEKEKRFIVQLPTQQTMLLTPPAITSIPDSTSPSESLANFTRQHIDDEVMTETCIQVSIVASNPSMPEGDPDKENITTKPVKSKTAQTTLSPQRTFAARKTPKKSPFALAKSPLEKITSTPSTPFSCEKSPVTPSPKEKLEDHPLSEHDLKEVGDGYNSKANHQYSNIQYQSAHVNHTNSDTTSSTPSSTYIPFRVGLSRRQRFKPLHPYLGKK</sequence>
<dbReference type="EMBL" id="MVBO01000071">
    <property type="protein sequence ID" value="OZJ03731.1"/>
    <property type="molecule type" value="Genomic_DNA"/>
</dbReference>
<organism evidence="3 4">
    <name type="scientific">Bifiguratus adelaidae</name>
    <dbReference type="NCBI Taxonomy" id="1938954"/>
    <lineage>
        <taxon>Eukaryota</taxon>
        <taxon>Fungi</taxon>
        <taxon>Fungi incertae sedis</taxon>
        <taxon>Mucoromycota</taxon>
        <taxon>Mucoromycotina</taxon>
        <taxon>Endogonomycetes</taxon>
        <taxon>Endogonales</taxon>
        <taxon>Endogonales incertae sedis</taxon>
        <taxon>Bifiguratus</taxon>
    </lineage>
</organism>
<feature type="compositionally biased region" description="Low complexity" evidence="1">
    <location>
        <begin position="371"/>
        <end position="383"/>
    </location>
</feature>
<dbReference type="Proteomes" id="UP000242875">
    <property type="component" value="Unassembled WGS sequence"/>
</dbReference>